<evidence type="ECO:0000256" key="8">
    <source>
        <dbReference type="ARBA" id="ARBA00023133"/>
    </source>
</evidence>
<feature type="transmembrane region" description="Helical" evidence="12">
    <location>
        <begin position="52"/>
        <end position="68"/>
    </location>
</feature>
<evidence type="ECO:0000256" key="7">
    <source>
        <dbReference type="ARBA" id="ARBA00023004"/>
    </source>
</evidence>
<dbReference type="GO" id="GO:0005743">
    <property type="term" value="C:mitochondrial inner membrane"/>
    <property type="evidence" value="ECO:0007669"/>
    <property type="project" value="TreeGrafter"/>
</dbReference>
<dbReference type="PANTHER" id="PTHR23289">
    <property type="entry name" value="CYTOCHROME C OXIDASE ASSEMBLY PROTEIN COX15"/>
    <property type="match status" value="1"/>
</dbReference>
<keyword evidence="3 12" id="KW-0812">Transmembrane</keyword>
<comment type="cofactor">
    <cofactor evidence="1">
        <name>heme b</name>
        <dbReference type="ChEBI" id="CHEBI:60344"/>
    </cofactor>
</comment>
<dbReference type="EMBL" id="UINC01178836">
    <property type="protein sequence ID" value="SVD87210.1"/>
    <property type="molecule type" value="Genomic_DNA"/>
</dbReference>
<dbReference type="GO" id="GO:0006784">
    <property type="term" value="P:heme A biosynthetic process"/>
    <property type="evidence" value="ECO:0007669"/>
    <property type="project" value="InterPro"/>
</dbReference>
<keyword evidence="6" id="KW-0560">Oxidoreductase</keyword>
<feature type="non-terminal residue" evidence="13">
    <location>
        <position position="1"/>
    </location>
</feature>
<dbReference type="AlphaFoldDB" id="A0A382YVR7"/>
<keyword evidence="8" id="KW-0350">Heme biosynthesis</keyword>
<evidence type="ECO:0000313" key="13">
    <source>
        <dbReference type="EMBL" id="SVD87210.1"/>
    </source>
</evidence>
<evidence type="ECO:0000256" key="1">
    <source>
        <dbReference type="ARBA" id="ARBA00001970"/>
    </source>
</evidence>
<dbReference type="PANTHER" id="PTHR23289:SF2">
    <property type="entry name" value="CYTOCHROME C OXIDASE ASSEMBLY PROTEIN COX15 HOMOLOG"/>
    <property type="match status" value="1"/>
</dbReference>
<evidence type="ECO:0000256" key="6">
    <source>
        <dbReference type="ARBA" id="ARBA00023002"/>
    </source>
</evidence>
<keyword evidence="7" id="KW-0408">Iron</keyword>
<dbReference type="GO" id="GO:0016653">
    <property type="term" value="F:oxidoreductase activity, acting on NAD(P)H, heme protein as acceptor"/>
    <property type="evidence" value="ECO:0007669"/>
    <property type="project" value="TreeGrafter"/>
</dbReference>
<evidence type="ECO:0000256" key="4">
    <source>
        <dbReference type="ARBA" id="ARBA00022723"/>
    </source>
</evidence>
<keyword evidence="4" id="KW-0479">Metal-binding</keyword>
<comment type="pathway">
    <text evidence="10">Porphyrin-containing compound metabolism; heme A biosynthesis; heme A from heme O: step 1/1.</text>
</comment>
<dbReference type="GO" id="GO:0046872">
    <property type="term" value="F:metal ion binding"/>
    <property type="evidence" value="ECO:0007669"/>
    <property type="project" value="UniProtKB-KW"/>
</dbReference>
<feature type="transmembrane region" description="Helical" evidence="12">
    <location>
        <begin position="80"/>
        <end position="103"/>
    </location>
</feature>
<keyword evidence="5 12" id="KW-1133">Transmembrane helix</keyword>
<evidence type="ECO:0000256" key="9">
    <source>
        <dbReference type="ARBA" id="ARBA00023136"/>
    </source>
</evidence>
<reference evidence="13" key="1">
    <citation type="submission" date="2018-05" db="EMBL/GenBank/DDBJ databases">
        <authorList>
            <person name="Lanie J.A."/>
            <person name="Ng W.-L."/>
            <person name="Kazmierczak K.M."/>
            <person name="Andrzejewski T.M."/>
            <person name="Davidsen T.M."/>
            <person name="Wayne K.J."/>
            <person name="Tettelin H."/>
            <person name="Glass J.I."/>
            <person name="Rusch D."/>
            <person name="Podicherti R."/>
            <person name="Tsui H.-C.T."/>
            <person name="Winkler M.E."/>
        </authorList>
    </citation>
    <scope>NUCLEOTIDE SEQUENCE</scope>
</reference>
<proteinExistence type="predicted"/>
<evidence type="ECO:0000256" key="3">
    <source>
        <dbReference type="ARBA" id="ARBA00022692"/>
    </source>
</evidence>
<gene>
    <name evidence="13" type="ORF">METZ01_LOCUS440064</name>
</gene>
<evidence type="ECO:0000256" key="10">
    <source>
        <dbReference type="ARBA" id="ARBA00044501"/>
    </source>
</evidence>
<keyword evidence="9 12" id="KW-0472">Membrane</keyword>
<dbReference type="InterPro" id="IPR003780">
    <property type="entry name" value="COX15/CtaA_fam"/>
</dbReference>
<evidence type="ECO:0008006" key="14">
    <source>
        <dbReference type="Google" id="ProtNLM"/>
    </source>
</evidence>
<sequence length="132" mass="14851">TGGLVAGLKAGFIYNSFPIMNQYWFPPELWDLSPFWVNMLENVVTVQFDHRIGAYVCVILTSWLWWRCRASNLSPNVRTALNLVLSAMFLQFALGIATLLWVVPVPIAVLHQGGALLLFAAAVYLSFRLHRG</sequence>
<evidence type="ECO:0000256" key="5">
    <source>
        <dbReference type="ARBA" id="ARBA00022989"/>
    </source>
</evidence>
<organism evidence="13">
    <name type="scientific">marine metagenome</name>
    <dbReference type="NCBI Taxonomy" id="408172"/>
    <lineage>
        <taxon>unclassified sequences</taxon>
        <taxon>metagenomes</taxon>
        <taxon>ecological metagenomes</taxon>
    </lineage>
</organism>
<evidence type="ECO:0000256" key="12">
    <source>
        <dbReference type="SAM" id="Phobius"/>
    </source>
</evidence>
<comment type="catalytic activity">
    <reaction evidence="11">
        <text>Fe(II)-heme o + 2 A + H2O = Fe(II)-heme a + 2 AH2</text>
        <dbReference type="Rhea" id="RHEA:63388"/>
        <dbReference type="ChEBI" id="CHEBI:13193"/>
        <dbReference type="ChEBI" id="CHEBI:15377"/>
        <dbReference type="ChEBI" id="CHEBI:17499"/>
        <dbReference type="ChEBI" id="CHEBI:60530"/>
        <dbReference type="ChEBI" id="CHEBI:61715"/>
        <dbReference type="EC" id="1.17.99.9"/>
    </reaction>
    <physiologicalReaction direction="left-to-right" evidence="11">
        <dbReference type="Rhea" id="RHEA:63389"/>
    </physiologicalReaction>
</comment>
<name>A0A382YVR7_9ZZZZ</name>
<evidence type="ECO:0000256" key="2">
    <source>
        <dbReference type="ARBA" id="ARBA00004141"/>
    </source>
</evidence>
<protein>
    <recommendedName>
        <fullName evidence="14">Cytochrome oxidase assembly protein</fullName>
    </recommendedName>
</protein>
<dbReference type="Pfam" id="PF02628">
    <property type="entry name" value="COX15-CtaA"/>
    <property type="match status" value="1"/>
</dbReference>
<evidence type="ECO:0000256" key="11">
    <source>
        <dbReference type="ARBA" id="ARBA00048044"/>
    </source>
</evidence>
<dbReference type="InterPro" id="IPR023754">
    <property type="entry name" value="HemeA_Synthase_type2"/>
</dbReference>
<comment type="subcellular location">
    <subcellularLocation>
        <location evidence="2">Membrane</location>
        <topology evidence="2">Multi-pass membrane protein</topology>
    </subcellularLocation>
</comment>
<dbReference type="GO" id="GO:0120547">
    <property type="term" value="F:heme A synthase activity"/>
    <property type="evidence" value="ECO:0007669"/>
    <property type="project" value="UniProtKB-EC"/>
</dbReference>
<feature type="transmembrane region" description="Helical" evidence="12">
    <location>
        <begin position="109"/>
        <end position="127"/>
    </location>
</feature>
<accession>A0A382YVR7</accession>